<protein>
    <submittedName>
        <fullName evidence="1">SDR family oxidoreductase</fullName>
    </submittedName>
</protein>
<keyword evidence="2" id="KW-1185">Reference proteome</keyword>
<dbReference type="Pfam" id="PF13561">
    <property type="entry name" value="adh_short_C2"/>
    <property type="match status" value="1"/>
</dbReference>
<evidence type="ECO:0000313" key="2">
    <source>
        <dbReference type="Proteomes" id="UP001468095"/>
    </source>
</evidence>
<dbReference type="InterPro" id="IPR052184">
    <property type="entry name" value="SDR_enzymes"/>
</dbReference>
<name>A0ABU9MK05_9GAMM</name>
<dbReference type="RefSeq" id="WP_046289481.1">
    <property type="nucleotide sequence ID" value="NZ_DALYNK010000012.1"/>
</dbReference>
<sequence length="240" mass="26222">MADTTLPSATPHILLIGASRGIGLAMAEEFLRRDWQVTATIRAARSPALDNLSEHYPHRLTIEQLDITDRTQLADLHTRLADKHFDVLFINAGSANRNQDDTIAEVSSEEFAQLMITNALSPMRTIEALQDRVTAQGLIGIMSSGQGSIANNTKGGKEVYRGTKAALNQYMRSYAARAAEVHPARSLLLLAPGWIRTELGGDNAAFSLEETVPDIVDTLVSRLGKPGLQFLDRFGKVVAW</sequence>
<dbReference type="PANTHER" id="PTHR45458">
    <property type="entry name" value="SHORT-CHAIN DEHYDROGENASE/REDUCTASE SDR"/>
    <property type="match status" value="1"/>
</dbReference>
<dbReference type="Proteomes" id="UP001468095">
    <property type="component" value="Unassembled WGS sequence"/>
</dbReference>
<comment type="caution">
    <text evidence="1">The sequence shown here is derived from an EMBL/GenBank/DDBJ whole genome shotgun (WGS) entry which is preliminary data.</text>
</comment>
<proteinExistence type="predicted"/>
<dbReference type="EMBL" id="JBCGBG010000002">
    <property type="protein sequence ID" value="MEL7696466.1"/>
    <property type="molecule type" value="Genomic_DNA"/>
</dbReference>
<dbReference type="InterPro" id="IPR036291">
    <property type="entry name" value="NAD(P)-bd_dom_sf"/>
</dbReference>
<evidence type="ECO:0000313" key="1">
    <source>
        <dbReference type="EMBL" id="MEL7696466.1"/>
    </source>
</evidence>
<gene>
    <name evidence="1" type="ORF">AABB92_12475</name>
</gene>
<accession>A0ABU9MK05</accession>
<dbReference type="PRINTS" id="PR00081">
    <property type="entry name" value="GDHRDH"/>
</dbReference>
<dbReference type="PANTHER" id="PTHR45458:SF1">
    <property type="entry name" value="SHORT CHAIN DEHYDROGENASE"/>
    <property type="match status" value="1"/>
</dbReference>
<dbReference type="InterPro" id="IPR002347">
    <property type="entry name" value="SDR_fam"/>
</dbReference>
<dbReference type="SUPFAM" id="SSF51735">
    <property type="entry name" value="NAD(P)-binding Rossmann-fold domains"/>
    <property type="match status" value="1"/>
</dbReference>
<organism evidence="1 2">
    <name type="scientific">Pantoea brenneri</name>
    <dbReference type="NCBI Taxonomy" id="472694"/>
    <lineage>
        <taxon>Bacteria</taxon>
        <taxon>Pseudomonadati</taxon>
        <taxon>Pseudomonadota</taxon>
        <taxon>Gammaproteobacteria</taxon>
        <taxon>Enterobacterales</taxon>
        <taxon>Erwiniaceae</taxon>
        <taxon>Pantoea</taxon>
    </lineage>
</organism>
<reference evidence="1 2" key="1">
    <citation type="submission" date="2024-04" db="EMBL/GenBank/DDBJ databases">
        <authorList>
            <person name="Suleimanova A.D."/>
            <person name="Pudova D.S."/>
            <person name="Shagimardanova E.I."/>
            <person name="Sharipova M.R."/>
        </authorList>
    </citation>
    <scope>NUCLEOTIDE SEQUENCE [LARGE SCALE GENOMIC DNA]</scope>
    <source>
        <strain evidence="1 2">3.1</strain>
    </source>
</reference>
<dbReference type="Gene3D" id="3.40.50.720">
    <property type="entry name" value="NAD(P)-binding Rossmann-like Domain"/>
    <property type="match status" value="1"/>
</dbReference>